<evidence type="ECO:0000313" key="3">
    <source>
        <dbReference type="Proteomes" id="UP000315434"/>
    </source>
</evidence>
<organism evidence="2 3">
    <name type="scientific">Rhizobium rhizogenes</name>
    <name type="common">Agrobacterium rhizogenes</name>
    <dbReference type="NCBI Taxonomy" id="359"/>
    <lineage>
        <taxon>Bacteria</taxon>
        <taxon>Pseudomonadati</taxon>
        <taxon>Pseudomonadota</taxon>
        <taxon>Alphaproteobacteria</taxon>
        <taxon>Hyphomicrobiales</taxon>
        <taxon>Rhizobiaceae</taxon>
        <taxon>Rhizobium/Agrobacterium group</taxon>
        <taxon>Rhizobium</taxon>
    </lineage>
</organism>
<dbReference type="AlphaFoldDB" id="A0A546XPV5"/>
<accession>A0A546XPV5</accession>
<evidence type="ECO:0008006" key="4">
    <source>
        <dbReference type="Google" id="ProtNLM"/>
    </source>
</evidence>
<feature type="chain" id="PRO_5021867713" description="TonB C-terminal domain-containing protein" evidence="1">
    <location>
        <begin position="20"/>
        <end position="147"/>
    </location>
</feature>
<dbReference type="RefSeq" id="WP_142839645.1">
    <property type="nucleotide sequence ID" value="NZ_SGNY01000001.1"/>
</dbReference>
<gene>
    <name evidence="2" type="ORF">EXN68_03615</name>
</gene>
<name>A0A546XPV5_RHIRH</name>
<dbReference type="Proteomes" id="UP000315434">
    <property type="component" value="Unassembled WGS sequence"/>
</dbReference>
<evidence type="ECO:0000313" key="2">
    <source>
        <dbReference type="EMBL" id="TRB02766.1"/>
    </source>
</evidence>
<feature type="signal peptide" evidence="1">
    <location>
        <begin position="1"/>
        <end position="19"/>
    </location>
</feature>
<protein>
    <recommendedName>
        <fullName evidence="4">TonB C-terminal domain-containing protein</fullName>
    </recommendedName>
</protein>
<sequence length="147" mass="16505">MRWIAAFLLTLALVATATAAEQRPNPQAAWRHEVSRALAGATGRPEFKVVRTKNQQVLLVSFRVDQTGKMQAVQVKNIRNSTYQARAAVKKVFSEVRFPSPPASDRPHKFSVPIVIGPELTREEMIEQLESRSKALAAMAEKLKRQR</sequence>
<comment type="caution">
    <text evidence="2">The sequence shown here is derived from an EMBL/GenBank/DDBJ whole genome shotgun (WGS) entry which is preliminary data.</text>
</comment>
<reference evidence="2 3" key="1">
    <citation type="journal article" date="2019" name="Appl. Microbiol. Biotechnol.">
        <title>Differential efficiency of wild type rhizogenic strains for rol gene transformation of plants.</title>
        <authorList>
            <person name="Desmet S."/>
            <person name="De Keyser E."/>
            <person name="Van Vaerenbergh J."/>
            <person name="Baeyen S."/>
            <person name="Van Huylenbroeck J."/>
            <person name="Geelen D."/>
            <person name="Dhooghe E."/>
        </authorList>
    </citation>
    <scope>NUCLEOTIDE SEQUENCE [LARGE SCALE GENOMIC DNA]</scope>
    <source>
        <strain evidence="2 3">GBBC3284</strain>
    </source>
</reference>
<dbReference type="Gene3D" id="3.30.1150.10">
    <property type="match status" value="1"/>
</dbReference>
<evidence type="ECO:0000256" key="1">
    <source>
        <dbReference type="SAM" id="SignalP"/>
    </source>
</evidence>
<dbReference type="EMBL" id="SGNY01000001">
    <property type="protein sequence ID" value="TRB02766.1"/>
    <property type="molecule type" value="Genomic_DNA"/>
</dbReference>
<proteinExistence type="predicted"/>
<keyword evidence="1" id="KW-0732">Signal</keyword>
<dbReference type="OrthoDB" id="8301984at2"/>